<keyword evidence="6" id="KW-1185">Reference proteome</keyword>
<dbReference type="GO" id="GO:0016491">
    <property type="term" value="F:oxidoreductase activity"/>
    <property type="evidence" value="ECO:0007669"/>
    <property type="project" value="InterPro"/>
</dbReference>
<dbReference type="InterPro" id="IPR008922">
    <property type="entry name" value="Di-copper_centre_dom_sf"/>
</dbReference>
<evidence type="ECO:0000259" key="3">
    <source>
        <dbReference type="PROSITE" id="PS00497"/>
    </source>
</evidence>
<proteinExistence type="predicted"/>
<dbReference type="WBParaSite" id="SBAD_0000753301-mRNA-1">
    <property type="protein sequence ID" value="SBAD_0000753301-mRNA-1"/>
    <property type="gene ID" value="SBAD_0000753301"/>
</dbReference>
<dbReference type="PRINTS" id="PR00092">
    <property type="entry name" value="TYROSINASE"/>
</dbReference>
<feature type="domain" description="Tyrosinase copper-binding" evidence="4">
    <location>
        <begin position="238"/>
        <end position="249"/>
    </location>
</feature>
<sequence length="365" mass="42122">MLQVELPSNYMTKNDLTWLRHFGECDDVFTCLNVEGRKGRQTRDMGTGRATRKEYRMLTDEERNRFHNAIIRFKNHYVGGRSRYDIFLTFHMAHRSPAAHFGASFLPWHREYLKEIELALRTYDPTIGIPYWDSTLDEGLPDPSDSILFSPEFMGNANGRVVTGPFAYWRTTLGGFLERDAGRSGAPLYSPSSLAYIFNRSSFSQLTYCVDPFFEMAHGGIHAWVGGPMEIIEYSPNDPIFFLLHSFVDYLWEVFRQTKQTSEERETDYPPPEQCCSIQHSAQSTMLPFAKRNIDGLSNSYLDEFYHYEMSPSCNKFQPFCYSPYLFCDINRNRCLSKVMLGGSCAGFEFTDICYQGRCVNGVCI</sequence>
<protein>
    <submittedName>
        <fullName evidence="7">Tyrosinase_Cu-bd domain-containing protein</fullName>
    </submittedName>
</protein>
<dbReference type="PANTHER" id="PTHR11474:SF126">
    <property type="entry name" value="TYROSINASE-LIKE PROTEIN TYR-1-RELATED"/>
    <property type="match status" value="1"/>
</dbReference>
<dbReference type="SUPFAM" id="SSF48056">
    <property type="entry name" value="Di-copper centre-containing domain"/>
    <property type="match status" value="1"/>
</dbReference>
<dbReference type="PANTHER" id="PTHR11474">
    <property type="entry name" value="TYROSINASE FAMILY MEMBER"/>
    <property type="match status" value="1"/>
</dbReference>
<evidence type="ECO:0000313" key="7">
    <source>
        <dbReference type="WBParaSite" id="SBAD_0000753301-mRNA-1"/>
    </source>
</evidence>
<dbReference type="OrthoDB" id="6132182at2759"/>
<evidence type="ECO:0000313" key="6">
    <source>
        <dbReference type="Proteomes" id="UP000270296"/>
    </source>
</evidence>
<feature type="domain" description="Tyrosinase copper-binding" evidence="3">
    <location>
        <begin position="100"/>
        <end position="117"/>
    </location>
</feature>
<reference evidence="5 6" key="2">
    <citation type="submission" date="2018-11" db="EMBL/GenBank/DDBJ databases">
        <authorList>
            <consortium name="Pathogen Informatics"/>
        </authorList>
    </citation>
    <scope>NUCLEOTIDE SEQUENCE [LARGE SCALE GENOMIC DNA]</scope>
</reference>
<evidence type="ECO:0000259" key="4">
    <source>
        <dbReference type="PROSITE" id="PS00498"/>
    </source>
</evidence>
<keyword evidence="2" id="KW-0186">Copper</keyword>
<gene>
    <name evidence="5" type="ORF">SBAD_LOCUS7261</name>
</gene>
<dbReference type="InterPro" id="IPR050316">
    <property type="entry name" value="Tyrosinase/Hemocyanin"/>
</dbReference>
<dbReference type="Gene3D" id="1.10.1280.10">
    <property type="entry name" value="Di-copper center containing domain from catechol oxidase"/>
    <property type="match status" value="1"/>
</dbReference>
<evidence type="ECO:0000313" key="5">
    <source>
        <dbReference type="EMBL" id="VDP12492.1"/>
    </source>
</evidence>
<dbReference type="EMBL" id="UZAM01010468">
    <property type="protein sequence ID" value="VDP12492.1"/>
    <property type="molecule type" value="Genomic_DNA"/>
</dbReference>
<dbReference type="Proteomes" id="UP000270296">
    <property type="component" value="Unassembled WGS sequence"/>
</dbReference>
<evidence type="ECO:0000256" key="2">
    <source>
        <dbReference type="ARBA" id="ARBA00023008"/>
    </source>
</evidence>
<accession>A0A183IUG4</accession>
<dbReference type="PROSITE" id="PS00497">
    <property type="entry name" value="TYROSINASE_1"/>
    <property type="match status" value="1"/>
</dbReference>
<dbReference type="InterPro" id="IPR002227">
    <property type="entry name" value="Tyrosinase_Cu-bd"/>
</dbReference>
<name>A0A183IUG4_9BILA</name>
<dbReference type="GO" id="GO:0046872">
    <property type="term" value="F:metal ion binding"/>
    <property type="evidence" value="ECO:0007669"/>
    <property type="project" value="UniProtKB-KW"/>
</dbReference>
<evidence type="ECO:0000256" key="1">
    <source>
        <dbReference type="ARBA" id="ARBA00022723"/>
    </source>
</evidence>
<dbReference type="PROSITE" id="PS00498">
    <property type="entry name" value="TYROSINASE_2"/>
    <property type="match status" value="1"/>
</dbReference>
<dbReference type="AlphaFoldDB" id="A0A183IUG4"/>
<organism evidence="7">
    <name type="scientific">Soboliphyme baturini</name>
    <dbReference type="NCBI Taxonomy" id="241478"/>
    <lineage>
        <taxon>Eukaryota</taxon>
        <taxon>Metazoa</taxon>
        <taxon>Ecdysozoa</taxon>
        <taxon>Nematoda</taxon>
        <taxon>Enoplea</taxon>
        <taxon>Dorylaimia</taxon>
        <taxon>Dioctophymatida</taxon>
        <taxon>Dioctophymatoidea</taxon>
        <taxon>Soboliphymatidae</taxon>
        <taxon>Soboliphyme</taxon>
    </lineage>
</organism>
<reference evidence="7" key="1">
    <citation type="submission" date="2016-06" db="UniProtKB">
        <authorList>
            <consortium name="WormBaseParasite"/>
        </authorList>
    </citation>
    <scope>IDENTIFICATION</scope>
</reference>
<dbReference type="Pfam" id="PF00264">
    <property type="entry name" value="Tyrosinase"/>
    <property type="match status" value="2"/>
</dbReference>
<keyword evidence="1" id="KW-0479">Metal-binding</keyword>